<dbReference type="Pfam" id="PF06993">
    <property type="entry name" value="DUF1304"/>
    <property type="match status" value="1"/>
</dbReference>
<protein>
    <submittedName>
        <fullName evidence="2">DUF1304 domain-containing protein</fullName>
    </submittedName>
</protein>
<feature type="transmembrane region" description="Helical" evidence="1">
    <location>
        <begin position="6"/>
        <end position="28"/>
    </location>
</feature>
<dbReference type="EMBL" id="JBHSFG010000083">
    <property type="protein sequence ID" value="MFC4470548.1"/>
    <property type="molecule type" value="Genomic_DNA"/>
</dbReference>
<name>A0ABV8YZ51_9ACTN</name>
<keyword evidence="3" id="KW-1185">Reference proteome</keyword>
<proteinExistence type="predicted"/>
<evidence type="ECO:0000313" key="3">
    <source>
        <dbReference type="Proteomes" id="UP001596012"/>
    </source>
</evidence>
<comment type="caution">
    <text evidence="2">The sequence shown here is derived from an EMBL/GenBank/DDBJ whole genome shotgun (WGS) entry which is preliminary data.</text>
</comment>
<accession>A0ABV8YZ51</accession>
<feature type="transmembrane region" description="Helical" evidence="1">
    <location>
        <begin position="79"/>
        <end position="101"/>
    </location>
</feature>
<evidence type="ECO:0000256" key="1">
    <source>
        <dbReference type="SAM" id="Phobius"/>
    </source>
</evidence>
<keyword evidence="1" id="KW-0472">Membrane</keyword>
<gene>
    <name evidence="2" type="ORF">ACFPH6_39665</name>
</gene>
<dbReference type="RefSeq" id="WP_386351362.1">
    <property type="nucleotide sequence ID" value="NZ_JBHSFG010000083.1"/>
</dbReference>
<organism evidence="2 3">
    <name type="scientific">Streptomyces xiangluensis</name>
    <dbReference type="NCBI Taxonomy" id="2665720"/>
    <lineage>
        <taxon>Bacteria</taxon>
        <taxon>Bacillati</taxon>
        <taxon>Actinomycetota</taxon>
        <taxon>Actinomycetes</taxon>
        <taxon>Kitasatosporales</taxon>
        <taxon>Streptomycetaceae</taxon>
        <taxon>Streptomyces</taxon>
    </lineage>
</organism>
<dbReference type="Proteomes" id="UP001596012">
    <property type="component" value="Unassembled WGS sequence"/>
</dbReference>
<evidence type="ECO:0000313" key="2">
    <source>
        <dbReference type="EMBL" id="MFC4470548.1"/>
    </source>
</evidence>
<sequence>MTAVVWTFALLAAVLHIVAFVWEALLLQRPGVHQGVFSIPAADVAAVRLWAFGVGFYNLFLACGTVAGVIAWSTGYETVGQALVIYTCLFMFLSGIVLFIADRLAMGRERGTGLSGALAQSLPPLTALVAAAL</sequence>
<feature type="transmembrane region" description="Helical" evidence="1">
    <location>
        <begin position="49"/>
        <end position="73"/>
    </location>
</feature>
<keyword evidence="1" id="KW-1133">Transmembrane helix</keyword>
<reference evidence="3" key="1">
    <citation type="journal article" date="2019" name="Int. J. Syst. Evol. Microbiol.">
        <title>The Global Catalogue of Microorganisms (GCM) 10K type strain sequencing project: providing services to taxonomists for standard genome sequencing and annotation.</title>
        <authorList>
            <consortium name="The Broad Institute Genomics Platform"/>
            <consortium name="The Broad Institute Genome Sequencing Center for Infectious Disease"/>
            <person name="Wu L."/>
            <person name="Ma J."/>
        </authorList>
    </citation>
    <scope>NUCLEOTIDE SEQUENCE [LARGE SCALE GENOMIC DNA]</scope>
    <source>
        <strain evidence="3">DT43</strain>
    </source>
</reference>
<dbReference type="InterPro" id="IPR009732">
    <property type="entry name" value="DUF1304"/>
</dbReference>
<keyword evidence="1" id="KW-0812">Transmembrane</keyword>